<keyword evidence="10" id="KW-1185">Reference proteome</keyword>
<dbReference type="GO" id="GO:0016020">
    <property type="term" value="C:membrane"/>
    <property type="evidence" value="ECO:0007669"/>
    <property type="project" value="UniProtKB-SubCell"/>
</dbReference>
<dbReference type="KEGG" id="mlr:MELLADRAFT_118009"/>
<feature type="transmembrane region" description="Helical" evidence="8">
    <location>
        <begin position="859"/>
        <end position="881"/>
    </location>
</feature>
<dbReference type="GO" id="GO:0008120">
    <property type="term" value="F:ceramide glucosyltransferase activity"/>
    <property type="evidence" value="ECO:0007669"/>
    <property type="project" value="UniProtKB-EC"/>
</dbReference>
<feature type="compositionally biased region" description="Polar residues" evidence="7">
    <location>
        <begin position="217"/>
        <end position="230"/>
    </location>
</feature>
<dbReference type="InterPro" id="IPR029044">
    <property type="entry name" value="Nucleotide-diphossugar_trans"/>
</dbReference>
<name>F4S4D1_MELLP</name>
<evidence type="ECO:0000256" key="3">
    <source>
        <dbReference type="ARBA" id="ARBA00022679"/>
    </source>
</evidence>
<dbReference type="Gene3D" id="3.90.550.10">
    <property type="entry name" value="Spore Coat Polysaccharide Biosynthesis Protein SpsA, Chain A"/>
    <property type="match status" value="1"/>
</dbReference>
<gene>
    <name evidence="9" type="ORF">MELLADRAFT_118009</name>
</gene>
<protein>
    <submittedName>
        <fullName evidence="9">Family 2 glycosyltransferase</fullName>
    </submittedName>
</protein>
<evidence type="ECO:0000256" key="8">
    <source>
        <dbReference type="SAM" id="Phobius"/>
    </source>
</evidence>
<keyword evidence="4 8" id="KW-0812">Transmembrane</keyword>
<dbReference type="HOGENOM" id="CLU_309057_0_0_1"/>
<feature type="region of interest" description="Disordered" evidence="7">
    <location>
        <begin position="146"/>
        <end position="170"/>
    </location>
</feature>
<evidence type="ECO:0000313" key="10">
    <source>
        <dbReference type="Proteomes" id="UP000001072"/>
    </source>
</evidence>
<dbReference type="GeneID" id="18926134"/>
<evidence type="ECO:0000256" key="6">
    <source>
        <dbReference type="ARBA" id="ARBA00023136"/>
    </source>
</evidence>
<evidence type="ECO:0000313" key="9">
    <source>
        <dbReference type="EMBL" id="EGG00507.1"/>
    </source>
</evidence>
<keyword evidence="5 8" id="KW-1133">Transmembrane helix</keyword>
<evidence type="ECO:0000256" key="1">
    <source>
        <dbReference type="ARBA" id="ARBA00004141"/>
    </source>
</evidence>
<dbReference type="eggNOG" id="ENOG502QVIM">
    <property type="taxonomic scope" value="Eukaryota"/>
</dbReference>
<reference evidence="10" key="1">
    <citation type="journal article" date="2011" name="Proc. Natl. Acad. Sci. U.S.A.">
        <title>Obligate biotrophy features unraveled by the genomic analysis of rust fungi.</title>
        <authorList>
            <person name="Duplessis S."/>
            <person name="Cuomo C.A."/>
            <person name="Lin Y.-C."/>
            <person name="Aerts A."/>
            <person name="Tisserant E."/>
            <person name="Veneault-Fourrey C."/>
            <person name="Joly D.L."/>
            <person name="Hacquard S."/>
            <person name="Amselem J."/>
            <person name="Cantarel B.L."/>
            <person name="Chiu R."/>
            <person name="Coutinho P.M."/>
            <person name="Feau N."/>
            <person name="Field M."/>
            <person name="Frey P."/>
            <person name="Gelhaye E."/>
            <person name="Goldberg J."/>
            <person name="Grabherr M.G."/>
            <person name="Kodira C.D."/>
            <person name="Kohler A."/>
            <person name="Kuees U."/>
            <person name="Lindquist E.A."/>
            <person name="Lucas S.M."/>
            <person name="Mago R."/>
            <person name="Mauceli E."/>
            <person name="Morin E."/>
            <person name="Murat C."/>
            <person name="Pangilinan J.L."/>
            <person name="Park R."/>
            <person name="Pearson M."/>
            <person name="Quesneville H."/>
            <person name="Rouhier N."/>
            <person name="Sakthikumar S."/>
            <person name="Salamov A.A."/>
            <person name="Schmutz J."/>
            <person name="Selles B."/>
            <person name="Shapiro H."/>
            <person name="Tanguay P."/>
            <person name="Tuskan G.A."/>
            <person name="Henrissat B."/>
            <person name="Van de Peer Y."/>
            <person name="Rouze P."/>
            <person name="Ellis J.G."/>
            <person name="Dodds P.N."/>
            <person name="Schein J.E."/>
            <person name="Zhong S."/>
            <person name="Hamelin R.C."/>
            <person name="Grigoriev I.V."/>
            <person name="Szabo L.J."/>
            <person name="Martin F."/>
        </authorList>
    </citation>
    <scope>NUCLEOTIDE SEQUENCE [LARGE SCALE GENOMIC DNA]</scope>
    <source>
        <strain evidence="10">98AG31 / pathotype 3-4-7</strain>
    </source>
</reference>
<dbReference type="Proteomes" id="UP000001072">
    <property type="component" value="Unassembled WGS sequence"/>
</dbReference>
<dbReference type="GO" id="GO:0006665">
    <property type="term" value="P:sphingolipid metabolic process"/>
    <property type="evidence" value="ECO:0007669"/>
    <property type="project" value="UniProtKB-UniPathway"/>
</dbReference>
<dbReference type="PANTHER" id="PTHR43867:SF2">
    <property type="entry name" value="CELLULOSE SYNTHASE CATALYTIC SUBUNIT A [UDP-FORMING]"/>
    <property type="match status" value="1"/>
</dbReference>
<feature type="transmembrane region" description="Helical" evidence="8">
    <location>
        <begin position="361"/>
        <end position="384"/>
    </location>
</feature>
<evidence type="ECO:0000256" key="4">
    <source>
        <dbReference type="ARBA" id="ARBA00022692"/>
    </source>
</evidence>
<accession>F4S4D1</accession>
<dbReference type="OrthoDB" id="72851at2759"/>
<feature type="transmembrane region" description="Helical" evidence="8">
    <location>
        <begin position="824"/>
        <end position="847"/>
    </location>
</feature>
<feature type="region of interest" description="Disordered" evidence="7">
    <location>
        <begin position="186"/>
        <end position="235"/>
    </location>
</feature>
<feature type="compositionally biased region" description="Polar residues" evidence="7">
    <location>
        <begin position="276"/>
        <end position="295"/>
    </location>
</feature>
<dbReference type="UniPathway" id="UPA00222"/>
<keyword evidence="3 9" id="KW-0808">Transferase</keyword>
<dbReference type="InterPro" id="IPR050321">
    <property type="entry name" value="Glycosyltr_2/OpgH_subfam"/>
</dbReference>
<evidence type="ECO:0000256" key="2">
    <source>
        <dbReference type="ARBA" id="ARBA00022676"/>
    </source>
</evidence>
<sequence>MALEQSYPRRRPSPTHSSEERISSNASLHSLEGDLSQSHESPKEPQSSSITNNYSMLTTSLDDKFVQRRSMTLYRVHSDGEGIEHPDAGDLGNSNSQEQLNELEDIFSSQEHRVRDQTQTDAASPCDSIRMGGTTSRECLEKTDLVTGSSRRDRPPSYRRSHGRAPGMKTLYGDEFLPLAISSGVKPTKPKTVSQDTDTVGGGSSPPGYFGDVQLPKESTSDMPTGSTPKHNPEQVDIDFSKTINKFKQETKDSRHTHRASIDWRRRVMAFEPSTDRLSPTSDSTSIPHSPPNSFANDRMSMSTAVDSVYVNFDHFSQSEKQNSDFSKEEDYTDDYPRNFSPEDIVHISKKKVRILEGRNVLRFVLGLASSFVAAILAGLYLYLRYRYMVKVLKTTSQRYTEAWVFLALESLVWTSLGLSGLYDVLSQLPRRTSHVSGMRIKSEAHLPIVDIYIITSGFPDPIVMDTVAATLALDYPPSRYRVIVIDNSQGSNLQRQIERFRNRPMNLLYQRVVGDDSMRHRCHPSGYAIQFALQQPTPRNPSPFIAILDGDMIPELGFLRSLVPHMVQDPMVGLVACPMAYYNLPKFLQGPTATLLEMSGTLVRPRDTTLHGIRSGIILRRSALRDIGGFPAYSCIDDGAVVSLLNQKGYRSVVVKEPAQCGTAPLDFVTATSHLSALRFGPFKIAASSGSFGARICGLFEPICRTIFSFLIFCGIVSIPLQFFSSTVLVPVLKKSQLVNLIQMSAMMLFAFSLRDSIWCTRSSTPTFRRRLQTWAFVAPYDMIVIISRLNPFRSTRYINASRVEAPSTRLRRIRRATTTGLAWLHLLLAITIAASVIYKIVLLATNRREMGTIYQTGLLAIISGSFWPTLVFVDIWLGLMTPLTLALKSSRIPFREDLLIRDPFTMVARPKLTSRTYYPFIVVHSPMECVISLMFAAYNLFLLGLSFFQIQR</sequence>
<feature type="region of interest" description="Disordered" evidence="7">
    <location>
        <begin position="273"/>
        <end position="295"/>
    </location>
</feature>
<feature type="region of interest" description="Disordered" evidence="7">
    <location>
        <begin position="109"/>
        <end position="133"/>
    </location>
</feature>
<dbReference type="PANTHER" id="PTHR43867">
    <property type="entry name" value="CELLULOSE SYNTHASE CATALYTIC SUBUNIT A [UDP-FORMING]"/>
    <property type="match status" value="1"/>
</dbReference>
<dbReference type="EMBL" id="GL883146">
    <property type="protein sequence ID" value="EGG00507.1"/>
    <property type="molecule type" value="Genomic_DNA"/>
</dbReference>
<organism evidence="10">
    <name type="scientific">Melampsora larici-populina (strain 98AG31 / pathotype 3-4-7)</name>
    <name type="common">Poplar leaf rust fungus</name>
    <dbReference type="NCBI Taxonomy" id="747676"/>
    <lineage>
        <taxon>Eukaryota</taxon>
        <taxon>Fungi</taxon>
        <taxon>Dikarya</taxon>
        <taxon>Basidiomycota</taxon>
        <taxon>Pucciniomycotina</taxon>
        <taxon>Pucciniomycetes</taxon>
        <taxon>Pucciniales</taxon>
        <taxon>Melampsoraceae</taxon>
        <taxon>Melampsora</taxon>
    </lineage>
</organism>
<dbReference type="InParanoid" id="F4S4D1"/>
<dbReference type="SUPFAM" id="SSF53448">
    <property type="entry name" value="Nucleotide-diphospho-sugar transferases"/>
    <property type="match status" value="1"/>
</dbReference>
<feature type="transmembrane region" description="Helical" evidence="8">
    <location>
        <begin position="932"/>
        <end position="950"/>
    </location>
</feature>
<proteinExistence type="predicted"/>
<dbReference type="VEuPathDB" id="FungiDB:MELLADRAFT_118009"/>
<feature type="compositionally biased region" description="Polar residues" evidence="7">
    <location>
        <begin position="35"/>
        <end position="55"/>
    </location>
</feature>
<dbReference type="RefSeq" id="XP_007416154.1">
    <property type="nucleotide sequence ID" value="XM_007416092.1"/>
</dbReference>
<dbReference type="AlphaFoldDB" id="F4S4D1"/>
<feature type="transmembrane region" description="Helical" evidence="8">
    <location>
        <begin position="404"/>
        <end position="426"/>
    </location>
</feature>
<evidence type="ECO:0000256" key="7">
    <source>
        <dbReference type="SAM" id="MobiDB-lite"/>
    </source>
</evidence>
<keyword evidence="2" id="KW-0328">Glycosyltransferase</keyword>
<keyword evidence="6 8" id="KW-0472">Membrane</keyword>
<feature type="region of interest" description="Disordered" evidence="7">
    <location>
        <begin position="1"/>
        <end position="55"/>
    </location>
</feature>
<comment type="subcellular location">
    <subcellularLocation>
        <location evidence="1">Membrane</location>
        <topology evidence="1">Multi-pass membrane protein</topology>
    </subcellularLocation>
</comment>
<feature type="compositionally biased region" description="Basic and acidic residues" evidence="7">
    <location>
        <begin position="146"/>
        <end position="156"/>
    </location>
</feature>
<evidence type="ECO:0000256" key="5">
    <source>
        <dbReference type="ARBA" id="ARBA00022989"/>
    </source>
</evidence>